<comment type="caution">
    <text evidence="2">The sequence shown here is derived from an EMBL/GenBank/DDBJ whole genome shotgun (WGS) entry which is preliminary data.</text>
</comment>
<sequence>QSQQQQRHDPQLLWKKESESNKTLLPKGQQPKEVDCHAKENMSLITRGKSKEL</sequence>
<dbReference type="InParanoid" id="A0A2P6MZ48"/>
<accession>A0A2P6MZ48</accession>
<evidence type="ECO:0000256" key="1">
    <source>
        <dbReference type="SAM" id="MobiDB-lite"/>
    </source>
</evidence>
<evidence type="ECO:0000313" key="2">
    <source>
        <dbReference type="EMBL" id="PRP76988.1"/>
    </source>
</evidence>
<dbReference type="EMBL" id="MDYQ01000288">
    <property type="protein sequence ID" value="PRP76988.1"/>
    <property type="molecule type" value="Genomic_DNA"/>
</dbReference>
<feature type="compositionally biased region" description="Basic and acidic residues" evidence="1">
    <location>
        <begin position="1"/>
        <end position="20"/>
    </location>
</feature>
<feature type="compositionally biased region" description="Basic and acidic residues" evidence="1">
    <location>
        <begin position="30"/>
        <end position="40"/>
    </location>
</feature>
<feature type="non-terminal residue" evidence="2">
    <location>
        <position position="1"/>
    </location>
</feature>
<keyword evidence="3" id="KW-1185">Reference proteome</keyword>
<feature type="region of interest" description="Disordered" evidence="1">
    <location>
        <begin position="1"/>
        <end position="53"/>
    </location>
</feature>
<organism evidence="2 3">
    <name type="scientific">Planoprotostelium fungivorum</name>
    <dbReference type="NCBI Taxonomy" id="1890364"/>
    <lineage>
        <taxon>Eukaryota</taxon>
        <taxon>Amoebozoa</taxon>
        <taxon>Evosea</taxon>
        <taxon>Variosea</taxon>
        <taxon>Cavosteliida</taxon>
        <taxon>Cavosteliaceae</taxon>
        <taxon>Planoprotostelium</taxon>
    </lineage>
</organism>
<protein>
    <submittedName>
        <fullName evidence="2">Uncharacterized protein</fullName>
    </submittedName>
</protein>
<evidence type="ECO:0000313" key="3">
    <source>
        <dbReference type="Proteomes" id="UP000241769"/>
    </source>
</evidence>
<proteinExistence type="predicted"/>
<dbReference type="AlphaFoldDB" id="A0A2P6MZ48"/>
<name>A0A2P6MZ48_9EUKA</name>
<dbReference type="Proteomes" id="UP000241769">
    <property type="component" value="Unassembled WGS sequence"/>
</dbReference>
<reference evidence="2 3" key="1">
    <citation type="journal article" date="2018" name="Genome Biol. Evol.">
        <title>Multiple Roots of Fruiting Body Formation in Amoebozoa.</title>
        <authorList>
            <person name="Hillmann F."/>
            <person name="Forbes G."/>
            <person name="Novohradska S."/>
            <person name="Ferling I."/>
            <person name="Riege K."/>
            <person name="Groth M."/>
            <person name="Westermann M."/>
            <person name="Marz M."/>
            <person name="Spaller T."/>
            <person name="Winckler T."/>
            <person name="Schaap P."/>
            <person name="Glockner G."/>
        </authorList>
    </citation>
    <scope>NUCLEOTIDE SEQUENCE [LARGE SCALE GENOMIC DNA]</scope>
    <source>
        <strain evidence="2 3">Jena</strain>
    </source>
</reference>
<gene>
    <name evidence="2" type="ORF">PROFUN_14699</name>
</gene>